<organism evidence="2 3">
    <name type="scientific">Dissulfuribacter thermophilus</name>
    <dbReference type="NCBI Taxonomy" id="1156395"/>
    <lineage>
        <taxon>Bacteria</taxon>
        <taxon>Pseudomonadati</taxon>
        <taxon>Thermodesulfobacteriota</taxon>
        <taxon>Dissulfuribacteria</taxon>
        <taxon>Dissulfuribacterales</taxon>
        <taxon>Dissulfuribacteraceae</taxon>
        <taxon>Dissulfuribacter</taxon>
    </lineage>
</organism>
<accession>A0A1B9F5X3</accession>
<evidence type="ECO:0008006" key="4">
    <source>
        <dbReference type="Google" id="ProtNLM"/>
    </source>
</evidence>
<protein>
    <recommendedName>
        <fullName evidence="4">5'-nucleotidase</fullName>
    </recommendedName>
</protein>
<dbReference type="Proteomes" id="UP000093080">
    <property type="component" value="Unassembled WGS sequence"/>
</dbReference>
<dbReference type="EMBL" id="MAGO01000005">
    <property type="protein sequence ID" value="OCC15348.1"/>
    <property type="molecule type" value="Genomic_DNA"/>
</dbReference>
<gene>
    <name evidence="2" type="ORF">DBT_1095</name>
</gene>
<name>A0A1B9F5X3_9BACT</name>
<dbReference type="GO" id="GO:0008253">
    <property type="term" value="F:5'-nucleotidase activity"/>
    <property type="evidence" value="ECO:0007669"/>
    <property type="project" value="TreeGrafter"/>
</dbReference>
<dbReference type="GO" id="GO:0008768">
    <property type="term" value="F:UDP-sugar diphosphatase activity"/>
    <property type="evidence" value="ECO:0007669"/>
    <property type="project" value="TreeGrafter"/>
</dbReference>
<dbReference type="RefSeq" id="WP_067617290.1">
    <property type="nucleotide sequence ID" value="NZ_MAGO01000005.1"/>
</dbReference>
<evidence type="ECO:0000256" key="1">
    <source>
        <dbReference type="SAM" id="MobiDB-lite"/>
    </source>
</evidence>
<dbReference type="PANTHER" id="PTHR11575:SF24">
    <property type="entry name" value="5'-NUCLEOTIDASE"/>
    <property type="match status" value="1"/>
</dbReference>
<dbReference type="InterPro" id="IPR029052">
    <property type="entry name" value="Metallo-depent_PP-like"/>
</dbReference>
<dbReference type="GO" id="GO:0030288">
    <property type="term" value="C:outer membrane-bounded periplasmic space"/>
    <property type="evidence" value="ECO:0007669"/>
    <property type="project" value="TreeGrafter"/>
</dbReference>
<dbReference type="STRING" id="1156395.DBT_1095"/>
<sequence length="288" mass="32029">MVDAGNSFGGDAGHIAEARDRAKLLMRYYKEMNYRCVAVGNKDLGLSIDFLKIFGKRYGLKLISSNIYSGTKRLFDPYEIVKVNDVRIAFIGITDDSGNSYQKTVRYEIRNPRDELLKVVGEVEKISDVIVVLTDLDQTRFMQLLKGIPSVDIGILSGTGPTRTNPIKEGGTYVLSTLPKGKGVGFAEVAVAKDGSILRLHNTLYYLYAHFPADKGVQADIEALKKKYQVLSSSPNPFLKALEEAKKRKSMHLKERGENSTQRVVPSTPNPFIELLKKATSPKEVPQK</sequence>
<evidence type="ECO:0000313" key="3">
    <source>
        <dbReference type="Proteomes" id="UP000093080"/>
    </source>
</evidence>
<dbReference type="AlphaFoldDB" id="A0A1B9F5X3"/>
<dbReference type="OrthoDB" id="9803927at2"/>
<keyword evidence="3" id="KW-1185">Reference proteome</keyword>
<dbReference type="PANTHER" id="PTHR11575">
    <property type="entry name" value="5'-NUCLEOTIDASE-RELATED"/>
    <property type="match status" value="1"/>
</dbReference>
<dbReference type="GO" id="GO:0009166">
    <property type="term" value="P:nucleotide catabolic process"/>
    <property type="evidence" value="ECO:0007669"/>
    <property type="project" value="InterPro"/>
</dbReference>
<dbReference type="Gene3D" id="3.60.21.10">
    <property type="match status" value="1"/>
</dbReference>
<dbReference type="InterPro" id="IPR006179">
    <property type="entry name" value="5_nucleotidase/apyrase"/>
</dbReference>
<proteinExistence type="predicted"/>
<reference evidence="2 3" key="1">
    <citation type="submission" date="2016-06" db="EMBL/GenBank/DDBJ databases">
        <title>Respiratory ammonification of nitrate coupled to the oxidation of elemental sulfur in deep-sea autotrophic thermophilic bacteria.</title>
        <authorList>
            <person name="Slobodkina G.B."/>
            <person name="Mardanov A.V."/>
            <person name="Ravin N.V."/>
            <person name="Frolova A.A."/>
            <person name="Viryasiv M.B."/>
            <person name="Chernyh N.A."/>
            <person name="Bonch-Osmolovskaya E.A."/>
            <person name="Slobodkin A.I."/>
        </authorList>
    </citation>
    <scope>NUCLEOTIDE SEQUENCE [LARGE SCALE GENOMIC DNA]</scope>
    <source>
        <strain evidence="2 3">S69</strain>
    </source>
</reference>
<comment type="caution">
    <text evidence="2">The sequence shown here is derived from an EMBL/GenBank/DDBJ whole genome shotgun (WGS) entry which is preliminary data.</text>
</comment>
<feature type="compositionally biased region" description="Basic and acidic residues" evidence="1">
    <location>
        <begin position="247"/>
        <end position="258"/>
    </location>
</feature>
<evidence type="ECO:0000313" key="2">
    <source>
        <dbReference type="EMBL" id="OCC15348.1"/>
    </source>
</evidence>
<dbReference type="SUPFAM" id="SSF56300">
    <property type="entry name" value="Metallo-dependent phosphatases"/>
    <property type="match status" value="1"/>
</dbReference>
<feature type="region of interest" description="Disordered" evidence="1">
    <location>
        <begin position="247"/>
        <end position="268"/>
    </location>
</feature>